<proteinExistence type="inferred from homology"/>
<keyword evidence="6 7" id="KW-0472">Membrane</keyword>
<feature type="domain" description="ABC transmembrane type-1" evidence="8">
    <location>
        <begin position="69"/>
        <end position="260"/>
    </location>
</feature>
<dbReference type="InterPro" id="IPR000515">
    <property type="entry name" value="MetI-like"/>
</dbReference>
<reference evidence="10" key="1">
    <citation type="journal article" date="2019" name="Int. J. Syst. Evol. Microbiol.">
        <title>The Global Catalogue of Microorganisms (GCM) 10K type strain sequencing project: providing services to taxonomists for standard genome sequencing and annotation.</title>
        <authorList>
            <consortium name="The Broad Institute Genomics Platform"/>
            <consortium name="The Broad Institute Genome Sequencing Center for Infectious Disease"/>
            <person name="Wu L."/>
            <person name="Ma J."/>
        </authorList>
    </citation>
    <scope>NUCLEOTIDE SEQUENCE [LARGE SCALE GENOMIC DNA]</scope>
    <source>
        <strain evidence="10">CGMCC 4.1641</strain>
    </source>
</reference>
<dbReference type="EMBL" id="JBHSED010000011">
    <property type="protein sequence ID" value="MFC4303301.1"/>
    <property type="molecule type" value="Genomic_DNA"/>
</dbReference>
<keyword evidence="10" id="KW-1185">Reference proteome</keyword>
<evidence type="ECO:0000256" key="3">
    <source>
        <dbReference type="ARBA" id="ARBA00022475"/>
    </source>
</evidence>
<dbReference type="PROSITE" id="PS50928">
    <property type="entry name" value="ABC_TM1"/>
    <property type="match status" value="1"/>
</dbReference>
<dbReference type="Pfam" id="PF00528">
    <property type="entry name" value="BPD_transp_1"/>
    <property type="match status" value="1"/>
</dbReference>
<dbReference type="Gene3D" id="1.10.3720.10">
    <property type="entry name" value="MetI-like"/>
    <property type="match status" value="1"/>
</dbReference>
<keyword evidence="2 7" id="KW-0813">Transport</keyword>
<keyword evidence="3" id="KW-1003">Cell membrane</keyword>
<organism evidence="9 10">
    <name type="scientific">Cohnella boryungensis</name>
    <dbReference type="NCBI Taxonomy" id="768479"/>
    <lineage>
        <taxon>Bacteria</taxon>
        <taxon>Bacillati</taxon>
        <taxon>Bacillota</taxon>
        <taxon>Bacilli</taxon>
        <taxon>Bacillales</taxon>
        <taxon>Paenibacillaceae</taxon>
        <taxon>Cohnella</taxon>
    </lineage>
</organism>
<comment type="subcellular location">
    <subcellularLocation>
        <location evidence="1 7">Cell membrane</location>
        <topology evidence="1 7">Multi-pass membrane protein</topology>
    </subcellularLocation>
</comment>
<feature type="transmembrane region" description="Helical" evidence="7">
    <location>
        <begin position="181"/>
        <end position="206"/>
    </location>
</feature>
<name>A0ABV8S6X7_9BACL</name>
<evidence type="ECO:0000256" key="2">
    <source>
        <dbReference type="ARBA" id="ARBA00022448"/>
    </source>
</evidence>
<dbReference type="PANTHER" id="PTHR43744">
    <property type="entry name" value="ABC TRANSPORTER PERMEASE PROTEIN MG189-RELATED-RELATED"/>
    <property type="match status" value="1"/>
</dbReference>
<dbReference type="Proteomes" id="UP001595755">
    <property type="component" value="Unassembled WGS sequence"/>
</dbReference>
<keyword evidence="5 7" id="KW-1133">Transmembrane helix</keyword>
<dbReference type="SUPFAM" id="SSF161098">
    <property type="entry name" value="MetI-like"/>
    <property type="match status" value="1"/>
</dbReference>
<feature type="transmembrane region" description="Helical" evidence="7">
    <location>
        <begin position="137"/>
        <end position="160"/>
    </location>
</feature>
<dbReference type="RefSeq" id="WP_378126539.1">
    <property type="nucleotide sequence ID" value="NZ_JBHSED010000011.1"/>
</dbReference>
<gene>
    <name evidence="9" type="ORF">ACFO1S_07535</name>
</gene>
<sequence>MALHNRNSPLITLILSIWAIIVFIPILIVIFVALKAPSDLSQGPLSLPAALQWSNFAAAWNEGTMGRSLTNSLVISGLSVTFIILLSSAAAYPLSRRKSKWATATYLYFLAGMMIPFQMAMIPLYKLLSQLHLIGKYPGPIFIYIALGLPFSIFLYTAFFKTIPKEVEESALIDGCGPYRTFGSILFPLLKPVTSTLLIMNTLTIWNDFFVPLLFLQSKSARTIPLSIYSFTGEFVNQWNLIFAAVLIGSLPLIVLFLVLQKHFIQGMASGAVKG</sequence>
<evidence type="ECO:0000256" key="5">
    <source>
        <dbReference type="ARBA" id="ARBA00022989"/>
    </source>
</evidence>
<evidence type="ECO:0000313" key="9">
    <source>
        <dbReference type="EMBL" id="MFC4303301.1"/>
    </source>
</evidence>
<evidence type="ECO:0000256" key="6">
    <source>
        <dbReference type="ARBA" id="ARBA00023136"/>
    </source>
</evidence>
<dbReference type="InterPro" id="IPR035906">
    <property type="entry name" value="MetI-like_sf"/>
</dbReference>
<comment type="caution">
    <text evidence="9">The sequence shown here is derived from an EMBL/GenBank/DDBJ whole genome shotgun (WGS) entry which is preliminary data.</text>
</comment>
<feature type="transmembrane region" description="Helical" evidence="7">
    <location>
        <begin position="12"/>
        <end position="34"/>
    </location>
</feature>
<dbReference type="PANTHER" id="PTHR43744:SF12">
    <property type="entry name" value="ABC TRANSPORTER PERMEASE PROTEIN MG189-RELATED"/>
    <property type="match status" value="1"/>
</dbReference>
<keyword evidence="4 7" id="KW-0812">Transmembrane</keyword>
<evidence type="ECO:0000259" key="8">
    <source>
        <dbReference type="PROSITE" id="PS50928"/>
    </source>
</evidence>
<evidence type="ECO:0000256" key="1">
    <source>
        <dbReference type="ARBA" id="ARBA00004651"/>
    </source>
</evidence>
<feature type="transmembrane region" description="Helical" evidence="7">
    <location>
        <begin position="73"/>
        <end position="94"/>
    </location>
</feature>
<evidence type="ECO:0000313" key="10">
    <source>
        <dbReference type="Proteomes" id="UP001595755"/>
    </source>
</evidence>
<accession>A0ABV8S6X7</accession>
<feature type="transmembrane region" description="Helical" evidence="7">
    <location>
        <begin position="106"/>
        <end position="125"/>
    </location>
</feature>
<comment type="similarity">
    <text evidence="7">Belongs to the binding-protein-dependent transport system permease family.</text>
</comment>
<protein>
    <submittedName>
        <fullName evidence="9">Carbohydrate ABC transporter permease</fullName>
    </submittedName>
</protein>
<evidence type="ECO:0000256" key="4">
    <source>
        <dbReference type="ARBA" id="ARBA00022692"/>
    </source>
</evidence>
<feature type="transmembrane region" description="Helical" evidence="7">
    <location>
        <begin position="239"/>
        <end position="260"/>
    </location>
</feature>
<dbReference type="CDD" id="cd06261">
    <property type="entry name" value="TM_PBP2"/>
    <property type="match status" value="1"/>
</dbReference>
<evidence type="ECO:0000256" key="7">
    <source>
        <dbReference type="RuleBase" id="RU363032"/>
    </source>
</evidence>